<evidence type="ECO:0000256" key="6">
    <source>
        <dbReference type="ARBA" id="ARBA00022553"/>
    </source>
</evidence>
<dbReference type="InterPro" id="IPR017441">
    <property type="entry name" value="Protein_kinase_ATP_BS"/>
</dbReference>
<dbReference type="PROSITE" id="PS50011">
    <property type="entry name" value="PROTEIN_KINASE_DOM"/>
    <property type="match status" value="1"/>
</dbReference>
<name>A0ABD2X1A2_9HYME</name>
<evidence type="ECO:0000256" key="1">
    <source>
        <dbReference type="ARBA" id="ARBA00004496"/>
    </source>
</evidence>
<feature type="compositionally biased region" description="Low complexity" evidence="15">
    <location>
        <begin position="295"/>
        <end position="312"/>
    </location>
</feature>
<protein>
    <recommendedName>
        <fullName evidence="3">non-specific serine/threonine protein kinase</fullName>
        <ecNumber evidence="3">2.7.11.1</ecNumber>
    </recommendedName>
</protein>
<feature type="compositionally biased region" description="Polar residues" evidence="15">
    <location>
        <begin position="313"/>
        <end position="330"/>
    </location>
</feature>
<evidence type="ECO:0000256" key="12">
    <source>
        <dbReference type="ARBA" id="ARBA00047899"/>
    </source>
</evidence>
<keyword evidence="4" id="KW-0963">Cytoplasm</keyword>
<dbReference type="FunFam" id="1.10.510.10:FF:000068">
    <property type="entry name" value="STE20/SPS1-related proline-alanine-rich protein kinase"/>
    <property type="match status" value="1"/>
</dbReference>
<proteinExistence type="inferred from homology"/>
<keyword evidence="7" id="KW-0808">Transferase</keyword>
<feature type="compositionally biased region" description="Acidic residues" evidence="15">
    <location>
        <begin position="692"/>
        <end position="702"/>
    </location>
</feature>
<dbReference type="Gene3D" id="1.10.510.10">
    <property type="entry name" value="Transferase(Phosphotransferase) domain 1"/>
    <property type="match status" value="1"/>
</dbReference>
<evidence type="ECO:0000313" key="17">
    <source>
        <dbReference type="EMBL" id="KAL3399181.1"/>
    </source>
</evidence>
<keyword evidence="10 14" id="KW-0067">ATP-binding</keyword>
<feature type="region of interest" description="Disordered" evidence="15">
    <location>
        <begin position="38"/>
        <end position="76"/>
    </location>
</feature>
<dbReference type="PANTHER" id="PTHR48012">
    <property type="entry name" value="STERILE20-LIKE KINASE, ISOFORM B-RELATED"/>
    <property type="match status" value="1"/>
</dbReference>
<dbReference type="EMBL" id="JBJJXI010000058">
    <property type="protein sequence ID" value="KAL3399181.1"/>
    <property type="molecule type" value="Genomic_DNA"/>
</dbReference>
<dbReference type="Pfam" id="PF00069">
    <property type="entry name" value="Pkinase"/>
    <property type="match status" value="1"/>
</dbReference>
<dbReference type="PROSITE" id="PS00107">
    <property type="entry name" value="PROTEIN_KINASE_ATP"/>
    <property type="match status" value="1"/>
</dbReference>
<dbReference type="SUPFAM" id="SSF81995">
    <property type="entry name" value="beta-sandwich domain of Sec23/24"/>
    <property type="match status" value="1"/>
</dbReference>
<reference evidence="17 18" key="1">
    <citation type="journal article" date="2024" name="bioRxiv">
        <title>A reference genome for Trichogramma kaykai: A tiny desert-dwelling parasitoid wasp with competing sex-ratio distorters.</title>
        <authorList>
            <person name="Culotta J."/>
            <person name="Lindsey A.R."/>
        </authorList>
    </citation>
    <scope>NUCLEOTIDE SEQUENCE [LARGE SCALE GENOMIC DNA]</scope>
    <source>
        <strain evidence="17 18">KSX58</strain>
    </source>
</reference>
<evidence type="ECO:0000256" key="10">
    <source>
        <dbReference type="ARBA" id="ARBA00022840"/>
    </source>
</evidence>
<feature type="region of interest" description="Disordered" evidence="15">
    <location>
        <begin position="346"/>
        <end position="366"/>
    </location>
</feature>
<evidence type="ECO:0000256" key="15">
    <source>
        <dbReference type="SAM" id="MobiDB-lite"/>
    </source>
</evidence>
<dbReference type="SUPFAM" id="SSF56112">
    <property type="entry name" value="Protein kinase-like (PK-like)"/>
    <property type="match status" value="1"/>
</dbReference>
<dbReference type="Pfam" id="PF12202">
    <property type="entry name" value="OSR1_C"/>
    <property type="match status" value="1"/>
</dbReference>
<dbReference type="GO" id="GO:0004674">
    <property type="term" value="F:protein serine/threonine kinase activity"/>
    <property type="evidence" value="ECO:0007669"/>
    <property type="project" value="UniProtKB-KW"/>
</dbReference>
<dbReference type="InterPro" id="IPR000719">
    <property type="entry name" value="Prot_kinase_dom"/>
</dbReference>
<comment type="similarity">
    <text evidence="2">Belongs to the protein kinase superfamily. STE Ser/Thr protein kinase family. STE20 subfamily.</text>
</comment>
<keyword evidence="8 14" id="KW-0547">Nucleotide-binding</keyword>
<keyword evidence="5" id="KW-0723">Serine/threonine-protein kinase</keyword>
<feature type="compositionally biased region" description="Low complexity" evidence="15">
    <location>
        <begin position="745"/>
        <end position="780"/>
    </location>
</feature>
<gene>
    <name evidence="17" type="ORF">TKK_007390</name>
</gene>
<feature type="region of interest" description="Disordered" evidence="15">
    <location>
        <begin position="229"/>
        <end position="251"/>
    </location>
</feature>
<feature type="region of interest" description="Disordered" evidence="15">
    <location>
        <begin position="287"/>
        <end position="333"/>
    </location>
</feature>
<feature type="compositionally biased region" description="Basic and acidic residues" evidence="15">
    <location>
        <begin position="703"/>
        <end position="720"/>
    </location>
</feature>
<dbReference type="FunFam" id="3.10.20.90:FF:000043">
    <property type="entry name" value="serine/threonine-protein kinase OSR1 isoform X1"/>
    <property type="match status" value="1"/>
</dbReference>
<dbReference type="InterPro" id="IPR050629">
    <property type="entry name" value="STE20/SPS1-PAK"/>
</dbReference>
<evidence type="ECO:0000256" key="11">
    <source>
        <dbReference type="ARBA" id="ARBA00022990"/>
    </source>
</evidence>
<evidence type="ECO:0000256" key="3">
    <source>
        <dbReference type="ARBA" id="ARBA00012513"/>
    </source>
</evidence>
<feature type="region of interest" description="Disordered" evidence="15">
    <location>
        <begin position="91"/>
        <end position="128"/>
    </location>
</feature>
<feature type="compositionally biased region" description="Polar residues" evidence="15">
    <location>
        <begin position="346"/>
        <end position="363"/>
    </location>
</feature>
<dbReference type="PANTHER" id="PTHR48012:SF16">
    <property type="entry name" value="NON-SPECIFIC SERINE_THREONINE PROTEIN KINASE"/>
    <property type="match status" value="1"/>
</dbReference>
<comment type="catalytic activity">
    <reaction evidence="13">
        <text>L-seryl-[protein] + ATP = O-phospho-L-seryl-[protein] + ADP + H(+)</text>
        <dbReference type="Rhea" id="RHEA:17989"/>
        <dbReference type="Rhea" id="RHEA-COMP:9863"/>
        <dbReference type="Rhea" id="RHEA-COMP:11604"/>
        <dbReference type="ChEBI" id="CHEBI:15378"/>
        <dbReference type="ChEBI" id="CHEBI:29999"/>
        <dbReference type="ChEBI" id="CHEBI:30616"/>
        <dbReference type="ChEBI" id="CHEBI:83421"/>
        <dbReference type="ChEBI" id="CHEBI:456216"/>
        <dbReference type="EC" id="2.7.11.1"/>
    </reaction>
</comment>
<evidence type="ECO:0000256" key="7">
    <source>
        <dbReference type="ARBA" id="ARBA00022679"/>
    </source>
</evidence>
<sequence length="883" mass="96656">MQGFAASTQGSGEISGSSGGATKTRNTIMAADFYTDENLTANPQLPHRSAGEALRYQQQTARPSNKEDEQQQLRFQDSRFFTSRVLGRNRKVSPDILPSGSQGVFRPRRSSNASVKATPSPSSSPDRCCTSAQCPVIDGDADHSTSCTNGRIEPTLQQHRKPQTQQISFKNIAKSPLAALLAADNNIAAARHKRNEQPQQQQQQKIIGGIVGSTVVRLARSLSDRSTALSSWGECDDSTARSVDNSGSGAATSSVSAAAATTAATTAVVVCSSSTSNRAAIVGAPSIKSPSIANSSGSTTTSRSSSSSSSSSKHQQQHNTATRSGASSRKTSAKCRRSFFSSMSDKMASASNATQPPQGTWPNSKDDYELREVIGVGATATVHAAYCIPRQEKCAIKRINLEKWNTSMDELLKEIQAMSSCNHENVVTYYTSFVVVDELWLVLRLLEGGSLLDIIKHKMRTNNCKHGVFDEATIATVLREVLKGLEYFHSNGQIHRDIKAGNILLGDDGTVQIADFGVSAWLATGRDLSRQKVRHTFVGTPCWMAPEVMEQDHGYDFKADIWSLGITAIEMASGTAPYHKFPPMKVLMLTLQNDPPTLDTAADDKDQYKAYGKTFRKMIVDCLQKDPTKRPTATELLKHPFFKKAKDKKFLQQTLVATGPSLETRVQKASKRQPGTSGRLHRTVAGEWVWSSEEESGGVSDNEDGKDKDLPINRIERDNSGSDDEVHENDECARSNNVQATKNMQQQQQPQQQPQQQQQQPQQTQQPQQSQQQQLPQQQPVKDTDTKPNLNFVLRLRNQKRELNDIRFDYMIGEDTAEGIASELVSAGLVDGKDMVVIAANLQKLIDNTEQLRTVTFSLSSGHAVNEIPDDKALIGFAQMSMD</sequence>
<accession>A0ABD2X1A2</accession>
<dbReference type="GO" id="GO:0005524">
    <property type="term" value="F:ATP binding"/>
    <property type="evidence" value="ECO:0007669"/>
    <property type="project" value="UniProtKB-UniRule"/>
</dbReference>
<dbReference type="InterPro" id="IPR024678">
    <property type="entry name" value="Kinase_OSR1/WNK_CCT"/>
</dbReference>
<comment type="subcellular location">
    <subcellularLocation>
        <location evidence="1">Cytoplasm</location>
    </subcellularLocation>
</comment>
<dbReference type="CDD" id="cd06610">
    <property type="entry name" value="STKc_OSR1_SPAK"/>
    <property type="match status" value="1"/>
</dbReference>
<feature type="compositionally biased region" description="Polar residues" evidence="15">
    <location>
        <begin position="734"/>
        <end position="744"/>
    </location>
</feature>
<dbReference type="GO" id="GO:0005737">
    <property type="term" value="C:cytoplasm"/>
    <property type="evidence" value="ECO:0007669"/>
    <property type="project" value="UniProtKB-SubCell"/>
</dbReference>
<keyword evidence="6" id="KW-0597">Phosphoprotein</keyword>
<evidence type="ECO:0000256" key="8">
    <source>
        <dbReference type="ARBA" id="ARBA00022741"/>
    </source>
</evidence>
<dbReference type="EC" id="2.7.11.1" evidence="3"/>
<feature type="binding site" evidence="14">
    <location>
        <position position="397"/>
    </location>
    <ligand>
        <name>ATP</name>
        <dbReference type="ChEBI" id="CHEBI:30616"/>
    </ligand>
</feature>
<dbReference type="AlphaFoldDB" id="A0ABD2X1A2"/>
<feature type="compositionally biased region" description="Low complexity" evidence="15">
    <location>
        <begin position="7"/>
        <end position="16"/>
    </location>
</feature>
<organism evidence="17 18">
    <name type="scientific">Trichogramma kaykai</name>
    <dbReference type="NCBI Taxonomy" id="54128"/>
    <lineage>
        <taxon>Eukaryota</taxon>
        <taxon>Metazoa</taxon>
        <taxon>Ecdysozoa</taxon>
        <taxon>Arthropoda</taxon>
        <taxon>Hexapoda</taxon>
        <taxon>Insecta</taxon>
        <taxon>Pterygota</taxon>
        <taxon>Neoptera</taxon>
        <taxon>Endopterygota</taxon>
        <taxon>Hymenoptera</taxon>
        <taxon>Apocrita</taxon>
        <taxon>Proctotrupomorpha</taxon>
        <taxon>Chalcidoidea</taxon>
        <taxon>Trichogrammatidae</taxon>
        <taxon>Trichogramma</taxon>
    </lineage>
</organism>
<evidence type="ECO:0000256" key="14">
    <source>
        <dbReference type="PROSITE-ProRule" id="PRU10141"/>
    </source>
</evidence>
<evidence type="ECO:0000259" key="16">
    <source>
        <dbReference type="PROSITE" id="PS50011"/>
    </source>
</evidence>
<dbReference type="InterPro" id="IPR011009">
    <property type="entry name" value="Kinase-like_dom_sf"/>
</dbReference>
<dbReference type="SMART" id="SM00220">
    <property type="entry name" value="S_TKc"/>
    <property type="match status" value="1"/>
</dbReference>
<dbReference type="Proteomes" id="UP001627154">
    <property type="component" value="Unassembled WGS sequence"/>
</dbReference>
<keyword evidence="11" id="KW-0007">Acetylation</keyword>
<comment type="catalytic activity">
    <reaction evidence="12">
        <text>L-threonyl-[protein] + ATP = O-phospho-L-threonyl-[protein] + ADP + H(+)</text>
        <dbReference type="Rhea" id="RHEA:46608"/>
        <dbReference type="Rhea" id="RHEA-COMP:11060"/>
        <dbReference type="Rhea" id="RHEA-COMP:11605"/>
        <dbReference type="ChEBI" id="CHEBI:15378"/>
        <dbReference type="ChEBI" id="CHEBI:30013"/>
        <dbReference type="ChEBI" id="CHEBI:30616"/>
        <dbReference type="ChEBI" id="CHEBI:61977"/>
        <dbReference type="ChEBI" id="CHEBI:456216"/>
        <dbReference type="EC" id="2.7.11.1"/>
    </reaction>
</comment>
<keyword evidence="9" id="KW-0418">Kinase</keyword>
<dbReference type="FunFam" id="3.30.200.20:FF:000114">
    <property type="entry name" value="serine/threonine-protein kinase OSR1 isoform X1"/>
    <property type="match status" value="1"/>
</dbReference>
<evidence type="ECO:0000256" key="4">
    <source>
        <dbReference type="ARBA" id="ARBA00022490"/>
    </source>
</evidence>
<feature type="compositionally biased region" description="Polar residues" evidence="15">
    <location>
        <begin position="110"/>
        <end position="128"/>
    </location>
</feature>
<feature type="region of interest" description="Disordered" evidence="15">
    <location>
        <begin position="663"/>
        <end position="790"/>
    </location>
</feature>
<feature type="region of interest" description="Disordered" evidence="15">
    <location>
        <begin position="1"/>
        <end position="24"/>
    </location>
</feature>
<comment type="caution">
    <text evidence="17">The sequence shown here is derived from an EMBL/GenBank/DDBJ whole genome shotgun (WGS) entry which is preliminary data.</text>
</comment>
<dbReference type="Gene3D" id="3.30.200.20">
    <property type="entry name" value="Phosphorylase Kinase, domain 1"/>
    <property type="match status" value="1"/>
</dbReference>
<evidence type="ECO:0000313" key="18">
    <source>
        <dbReference type="Proteomes" id="UP001627154"/>
    </source>
</evidence>
<evidence type="ECO:0000256" key="5">
    <source>
        <dbReference type="ARBA" id="ARBA00022527"/>
    </source>
</evidence>
<keyword evidence="18" id="KW-1185">Reference proteome</keyword>
<evidence type="ECO:0000256" key="9">
    <source>
        <dbReference type="ARBA" id="ARBA00022777"/>
    </source>
</evidence>
<dbReference type="Gene3D" id="3.10.20.90">
    <property type="entry name" value="Phosphatidylinositol 3-kinase Catalytic Subunit, Chain A, domain 1"/>
    <property type="match status" value="1"/>
</dbReference>
<feature type="domain" description="Protein kinase" evidence="16">
    <location>
        <begin position="368"/>
        <end position="642"/>
    </location>
</feature>
<evidence type="ECO:0000256" key="2">
    <source>
        <dbReference type="ARBA" id="ARBA00008874"/>
    </source>
</evidence>
<evidence type="ECO:0000256" key="13">
    <source>
        <dbReference type="ARBA" id="ARBA00048679"/>
    </source>
</evidence>